<dbReference type="RefSeq" id="WP_245693758.1">
    <property type="nucleotide sequence ID" value="NZ_FNHF01000002.1"/>
</dbReference>
<organism evidence="1 2">
    <name type="scientific">Sediminibacillus halophilus</name>
    <dbReference type="NCBI Taxonomy" id="482461"/>
    <lineage>
        <taxon>Bacteria</taxon>
        <taxon>Bacillati</taxon>
        <taxon>Bacillota</taxon>
        <taxon>Bacilli</taxon>
        <taxon>Bacillales</taxon>
        <taxon>Bacillaceae</taxon>
        <taxon>Sediminibacillus</taxon>
    </lineage>
</organism>
<evidence type="ECO:0000313" key="2">
    <source>
        <dbReference type="Proteomes" id="UP000182347"/>
    </source>
</evidence>
<proteinExistence type="predicted"/>
<dbReference type="Proteomes" id="UP000182347">
    <property type="component" value="Unassembled WGS sequence"/>
</dbReference>
<sequence length="118" mass="13239">MLALLVFLTACTTNTFTYSGESENWSANLKVIHTSDDLETEEFKLEYKGTDIDSVGEITYRVVTSGSFERSGAALEKNGTLTYSNEANQTHSKVTEHTEAEVTVEWNDNKETFSLDRQ</sequence>
<reference evidence="2" key="1">
    <citation type="submission" date="2016-10" db="EMBL/GenBank/DDBJ databases">
        <authorList>
            <person name="Varghese N."/>
            <person name="Submissions S."/>
        </authorList>
    </citation>
    <scope>NUCLEOTIDE SEQUENCE [LARGE SCALE GENOMIC DNA]</scope>
    <source>
        <strain evidence="2">CGMCC 1.6199</strain>
    </source>
</reference>
<accession>A0A1G9S6I5</accession>
<dbReference type="EMBL" id="FNHF01000002">
    <property type="protein sequence ID" value="SDM31128.1"/>
    <property type="molecule type" value="Genomic_DNA"/>
</dbReference>
<name>A0A1G9S6I5_9BACI</name>
<dbReference type="STRING" id="482461.SAMN05216244_2308"/>
<gene>
    <name evidence="1" type="ORF">SAMN05216244_2308</name>
</gene>
<dbReference type="AlphaFoldDB" id="A0A1G9S6I5"/>
<protein>
    <submittedName>
        <fullName evidence="1">Uncharacterized protein</fullName>
    </submittedName>
</protein>
<evidence type="ECO:0000313" key="1">
    <source>
        <dbReference type="EMBL" id="SDM31128.1"/>
    </source>
</evidence>
<keyword evidence="2" id="KW-1185">Reference proteome</keyword>